<dbReference type="Proteomes" id="UP000011668">
    <property type="component" value="Unassembled WGS sequence"/>
</dbReference>
<accession>L8WM30</accession>
<evidence type="ECO:0000313" key="1">
    <source>
        <dbReference type="EMBL" id="ELU37868.1"/>
    </source>
</evidence>
<comment type="caution">
    <text evidence="1">The sequence shown here is derived from an EMBL/GenBank/DDBJ whole genome shotgun (WGS) entry which is preliminary data.</text>
</comment>
<sequence length="59" mass="6531">MNVCGVWPLNKGPHFDPKCLRAINPRGTGFSVSPIFYMNIGDTACTWKLINKHPGTATR</sequence>
<evidence type="ECO:0000313" key="2">
    <source>
        <dbReference type="Proteomes" id="UP000011668"/>
    </source>
</evidence>
<name>L8WM30_THACA</name>
<dbReference type="HOGENOM" id="CLU_2962511_0_0_1"/>
<gene>
    <name evidence="1" type="ORF">AG1IA_08101</name>
</gene>
<reference evidence="1 2" key="1">
    <citation type="journal article" date="2013" name="Nat. Commun.">
        <title>The evolution and pathogenic mechanisms of the rice sheath blight pathogen.</title>
        <authorList>
            <person name="Zheng A."/>
            <person name="Lin R."/>
            <person name="Xu L."/>
            <person name="Qin P."/>
            <person name="Tang C."/>
            <person name="Ai P."/>
            <person name="Zhang D."/>
            <person name="Liu Y."/>
            <person name="Sun Z."/>
            <person name="Feng H."/>
            <person name="Wang Y."/>
            <person name="Chen Y."/>
            <person name="Liang X."/>
            <person name="Fu R."/>
            <person name="Li Q."/>
            <person name="Zhang J."/>
            <person name="Yu X."/>
            <person name="Xie Z."/>
            <person name="Ding L."/>
            <person name="Guan P."/>
            <person name="Tang J."/>
            <person name="Liang Y."/>
            <person name="Wang S."/>
            <person name="Deng Q."/>
            <person name="Li S."/>
            <person name="Zhu J."/>
            <person name="Wang L."/>
            <person name="Liu H."/>
            <person name="Li P."/>
        </authorList>
    </citation>
    <scope>NUCLEOTIDE SEQUENCE [LARGE SCALE GENOMIC DNA]</scope>
    <source>
        <strain evidence="2">AG-1 IA</strain>
    </source>
</reference>
<dbReference type="EMBL" id="AFRT01002411">
    <property type="protein sequence ID" value="ELU37868.1"/>
    <property type="molecule type" value="Genomic_DNA"/>
</dbReference>
<keyword evidence="2" id="KW-1185">Reference proteome</keyword>
<dbReference type="AlphaFoldDB" id="L8WM30"/>
<protein>
    <submittedName>
        <fullName evidence="1">Uncharacterized protein</fullName>
    </submittedName>
</protein>
<proteinExistence type="predicted"/>
<organism evidence="1 2">
    <name type="scientific">Thanatephorus cucumeris (strain AG1-IA)</name>
    <name type="common">Rice sheath blight fungus</name>
    <name type="synonym">Rhizoctonia solani</name>
    <dbReference type="NCBI Taxonomy" id="983506"/>
    <lineage>
        <taxon>Eukaryota</taxon>
        <taxon>Fungi</taxon>
        <taxon>Dikarya</taxon>
        <taxon>Basidiomycota</taxon>
        <taxon>Agaricomycotina</taxon>
        <taxon>Agaricomycetes</taxon>
        <taxon>Cantharellales</taxon>
        <taxon>Ceratobasidiaceae</taxon>
        <taxon>Rhizoctonia</taxon>
        <taxon>Rhizoctonia solani AG-1</taxon>
    </lineage>
</organism>